<dbReference type="Proteomes" id="UP001154400">
    <property type="component" value="Chromosome"/>
</dbReference>
<gene>
    <name evidence="1" type="ordered locus">REQ_36610</name>
</gene>
<sequence length="117" mass="12510">MAEEPGVTHNPDNPSHWHYYAVVGTTIGGGHTLAEFGPHPTALSALQVAVHAVNHTAYSMFEQGIVGHMLADAAMVERLPVTNFTVERQHPVTRAPDAAWSLSGGRRAWGVAPHLTA</sequence>
<accession>A0A3S5YAV6</accession>
<dbReference type="AlphaFoldDB" id="A0A3S5YAV6"/>
<name>A0A3S5YAV6_RHOH1</name>
<evidence type="ECO:0000313" key="1">
    <source>
        <dbReference type="EMBL" id="CBH49649.1"/>
    </source>
</evidence>
<dbReference type="RefSeq" id="WP_013416939.1">
    <property type="nucleotide sequence ID" value="NC_014659.1"/>
</dbReference>
<evidence type="ECO:0000313" key="2">
    <source>
        <dbReference type="Proteomes" id="UP000006892"/>
    </source>
</evidence>
<reference evidence="1" key="1">
    <citation type="journal article" date="2010" name="PLoS Genet.">
        <title>The genome of a pathogenic rhodococcus: cooptive virulence underpinned by key gene acquisitions.</title>
        <authorList>
            <person name="Letek M."/>
            <person name="Gonzalez P."/>
            <person name="Macarthur I."/>
            <person name="Rodriguez H."/>
            <person name="Freeman T.C."/>
            <person name="Valero-Rello A."/>
            <person name="Blanco M."/>
            <person name="Buckley T."/>
            <person name="Cherevach I."/>
            <person name="Fahey R."/>
            <person name="Hapeshi A."/>
            <person name="Holdstock J."/>
            <person name="Leadon D."/>
            <person name="Navas J."/>
            <person name="Ocampo A."/>
            <person name="Quail M.A."/>
            <person name="Sanders M."/>
            <person name="Scortti M.M."/>
            <person name="Prescott J.F."/>
            <person name="Fogarty U."/>
            <person name="Meijer W.G."/>
            <person name="Parkhill J."/>
            <person name="Bentley S.D."/>
            <person name="Vazquez-Boland J.A."/>
        </authorList>
    </citation>
    <scope>NUCLEOTIDE SEQUENCE [LARGE SCALE GENOMIC DNA]</scope>
    <source>
        <strain evidence="1 2">103S</strain>
    </source>
</reference>
<protein>
    <submittedName>
        <fullName evidence="1">Uncharacterized protein</fullName>
    </submittedName>
</protein>
<dbReference type="EMBL" id="FN563149">
    <property type="protein sequence ID" value="CBH49649.1"/>
    <property type="molecule type" value="Genomic_DNA"/>
</dbReference>
<dbReference type="KEGG" id="req:REQ_36610"/>
<organism evidence="1">
    <name type="scientific">Rhodococcus hoagii (strain 103S)</name>
    <name type="common">Rhodococcus equi</name>
    <dbReference type="NCBI Taxonomy" id="685727"/>
    <lineage>
        <taxon>Bacteria</taxon>
        <taxon>Bacillati</taxon>
        <taxon>Actinomycetota</taxon>
        <taxon>Actinomycetes</taxon>
        <taxon>Mycobacteriales</taxon>
        <taxon>Nocardiaceae</taxon>
        <taxon>Prescottella</taxon>
    </lineage>
</organism>
<proteinExistence type="predicted"/>